<name>A0AA88GNL7_NAELO</name>
<evidence type="ECO:0000313" key="3">
    <source>
        <dbReference type="Proteomes" id="UP000816034"/>
    </source>
</evidence>
<keyword evidence="3" id="KW-1185">Reference proteome</keyword>
<feature type="domain" description="SAM" evidence="1">
    <location>
        <begin position="36"/>
        <end position="68"/>
    </location>
</feature>
<dbReference type="InterPro" id="IPR013761">
    <property type="entry name" value="SAM/pointed_sf"/>
</dbReference>
<evidence type="ECO:0000313" key="2">
    <source>
        <dbReference type="EMBL" id="KAG2385972.1"/>
    </source>
</evidence>
<dbReference type="RefSeq" id="XP_044549965.1">
    <property type="nucleotide sequence ID" value="XM_044692615.1"/>
</dbReference>
<sequence length="204" mass="22852">MSAASSNNNTSSNSNIKKRLQEYIDKHFDTNYVRDWSCSHVLSWMKLIGLDLYVKQFSKIKNINGEYIYKNILQSEEYALAQNFPFVTKFGCIRKLYLQSLKLRKNLYHLDAEMVLMEVSRNPSLIAMSNGKSFSPQDASLNSSSGSGSGGGLFTSVSRSLDDDDDILNSIVTSSSTAHLVNGVSNSMGQNSSYIEYRLLQVQK</sequence>
<dbReference type="PROSITE" id="PS50105">
    <property type="entry name" value="SAM_DOMAIN"/>
    <property type="match status" value="1"/>
</dbReference>
<dbReference type="GeneID" id="68095576"/>
<proteinExistence type="predicted"/>
<dbReference type="SUPFAM" id="SSF47769">
    <property type="entry name" value="SAM/Pointed domain"/>
    <property type="match status" value="1"/>
</dbReference>
<dbReference type="EMBL" id="PYSW02000017">
    <property type="protein sequence ID" value="KAG2385972.1"/>
    <property type="molecule type" value="Genomic_DNA"/>
</dbReference>
<reference evidence="2 3" key="1">
    <citation type="journal article" date="2018" name="BMC Genomics">
        <title>The genome of Naegleria lovaniensis, the basis for a comparative approach to unravel pathogenicity factors of the human pathogenic amoeba N. fowleri.</title>
        <authorList>
            <person name="Liechti N."/>
            <person name="Schurch N."/>
            <person name="Bruggmann R."/>
            <person name="Wittwer M."/>
        </authorList>
    </citation>
    <scope>NUCLEOTIDE SEQUENCE [LARGE SCALE GENOMIC DNA]</scope>
    <source>
        <strain evidence="2 3">ATCC 30569</strain>
    </source>
</reference>
<protein>
    <recommendedName>
        <fullName evidence="1">SAM domain-containing protein</fullName>
    </recommendedName>
</protein>
<dbReference type="InterPro" id="IPR001660">
    <property type="entry name" value="SAM"/>
</dbReference>
<dbReference type="AlphaFoldDB" id="A0AA88GNL7"/>
<dbReference type="Gene3D" id="1.10.150.50">
    <property type="entry name" value="Transcription Factor, Ets-1"/>
    <property type="match status" value="1"/>
</dbReference>
<organism evidence="2 3">
    <name type="scientific">Naegleria lovaniensis</name>
    <name type="common">Amoeba</name>
    <dbReference type="NCBI Taxonomy" id="51637"/>
    <lineage>
        <taxon>Eukaryota</taxon>
        <taxon>Discoba</taxon>
        <taxon>Heterolobosea</taxon>
        <taxon>Tetramitia</taxon>
        <taxon>Eutetramitia</taxon>
        <taxon>Vahlkampfiidae</taxon>
        <taxon>Naegleria</taxon>
    </lineage>
</organism>
<evidence type="ECO:0000259" key="1">
    <source>
        <dbReference type="PROSITE" id="PS50105"/>
    </source>
</evidence>
<dbReference type="Proteomes" id="UP000816034">
    <property type="component" value="Unassembled WGS sequence"/>
</dbReference>
<accession>A0AA88GNL7</accession>
<comment type="caution">
    <text evidence="2">The sequence shown here is derived from an EMBL/GenBank/DDBJ whole genome shotgun (WGS) entry which is preliminary data.</text>
</comment>
<gene>
    <name evidence="2" type="ORF">C9374_003121</name>
</gene>